<proteinExistence type="predicted"/>
<organism evidence="2 3">
    <name type="scientific">Selenomonas ruminantium</name>
    <dbReference type="NCBI Taxonomy" id="971"/>
    <lineage>
        <taxon>Bacteria</taxon>
        <taxon>Bacillati</taxon>
        <taxon>Bacillota</taxon>
        <taxon>Negativicutes</taxon>
        <taxon>Selenomonadales</taxon>
        <taxon>Selenomonadaceae</taxon>
        <taxon>Selenomonas</taxon>
    </lineage>
</organism>
<accession>A0A1M6VSE6</accession>
<feature type="region of interest" description="Disordered" evidence="1">
    <location>
        <begin position="27"/>
        <end position="61"/>
    </location>
</feature>
<evidence type="ECO:0000313" key="2">
    <source>
        <dbReference type="EMBL" id="SHK84433.1"/>
    </source>
</evidence>
<evidence type="ECO:0000313" key="3">
    <source>
        <dbReference type="Proteomes" id="UP000184263"/>
    </source>
</evidence>
<gene>
    <name evidence="2" type="ORF">SAMN05216582_12051</name>
</gene>
<reference evidence="2 3" key="1">
    <citation type="submission" date="2016-11" db="EMBL/GenBank/DDBJ databases">
        <authorList>
            <person name="Jaros S."/>
            <person name="Januszkiewicz K."/>
            <person name="Wedrychowicz H."/>
        </authorList>
    </citation>
    <scope>NUCLEOTIDE SEQUENCE [LARGE SCALE GENOMIC DNA]</scope>
    <source>
        <strain evidence="2 3">HD4</strain>
    </source>
</reference>
<dbReference type="Proteomes" id="UP000184263">
    <property type="component" value="Unassembled WGS sequence"/>
</dbReference>
<evidence type="ECO:0000256" key="1">
    <source>
        <dbReference type="SAM" id="MobiDB-lite"/>
    </source>
</evidence>
<sequence length="61" mass="6495">MNALGACLYISEDLRGDGTYTVYSHEHEGEDTYQAGGAQKPTATTKTARAEDSPKPSKTSS</sequence>
<dbReference type="EMBL" id="FRBC01000020">
    <property type="protein sequence ID" value="SHK84433.1"/>
    <property type="molecule type" value="Genomic_DNA"/>
</dbReference>
<protein>
    <submittedName>
        <fullName evidence="2">Uncharacterized protein</fullName>
    </submittedName>
</protein>
<dbReference type="AlphaFoldDB" id="A0A1M6VSE6"/>
<name>A0A1M6VSE6_SELRU</name>